<keyword evidence="2" id="KW-0812">Transmembrane</keyword>
<dbReference type="InterPro" id="IPR013815">
    <property type="entry name" value="ATP_grasp_subdomain_1"/>
</dbReference>
<name>A0A4Q8QEC1_9FLAO</name>
<evidence type="ECO:0000256" key="2">
    <source>
        <dbReference type="SAM" id="Phobius"/>
    </source>
</evidence>
<gene>
    <name evidence="4" type="ORF">EW142_09070</name>
</gene>
<keyword evidence="2" id="KW-0472">Membrane</keyword>
<keyword evidence="1" id="KW-0547">Nucleotide-binding</keyword>
<dbReference type="SUPFAM" id="SSF56059">
    <property type="entry name" value="Glutathione synthetase ATP-binding domain-like"/>
    <property type="match status" value="1"/>
</dbReference>
<dbReference type="GO" id="GO:0016874">
    <property type="term" value="F:ligase activity"/>
    <property type="evidence" value="ECO:0007669"/>
    <property type="project" value="UniProtKB-KW"/>
</dbReference>
<dbReference type="GO" id="GO:0005524">
    <property type="term" value="F:ATP binding"/>
    <property type="evidence" value="ECO:0007669"/>
    <property type="project" value="UniProtKB-UniRule"/>
</dbReference>
<dbReference type="AlphaFoldDB" id="A0A4Q8QEC1"/>
<comment type="caution">
    <text evidence="4">The sequence shown here is derived from an EMBL/GenBank/DDBJ whole genome shotgun (WGS) entry which is preliminary data.</text>
</comment>
<organism evidence="4 5">
    <name type="scientific">Flagellimonas allohymeniacidonis</name>
    <dbReference type="NCBI Taxonomy" id="2517819"/>
    <lineage>
        <taxon>Bacteria</taxon>
        <taxon>Pseudomonadati</taxon>
        <taxon>Bacteroidota</taxon>
        <taxon>Flavobacteriia</taxon>
        <taxon>Flavobacteriales</taxon>
        <taxon>Flavobacteriaceae</taxon>
        <taxon>Flagellimonas</taxon>
    </lineage>
</organism>
<reference evidence="4 5" key="1">
    <citation type="submission" date="2019-02" db="EMBL/GenBank/DDBJ databases">
        <title>Draft genome sequence of Muricauda sp. 176CP4-71.</title>
        <authorList>
            <person name="Park J.-S."/>
        </authorList>
    </citation>
    <scope>NUCLEOTIDE SEQUENCE [LARGE SCALE GENOMIC DNA]</scope>
    <source>
        <strain evidence="4 5">176CP4-71</strain>
    </source>
</reference>
<protein>
    <submittedName>
        <fullName evidence="4">D-alanine--D-alanine ligase</fullName>
    </submittedName>
</protein>
<dbReference type="Gene3D" id="3.30.1490.20">
    <property type="entry name" value="ATP-grasp fold, A domain"/>
    <property type="match status" value="1"/>
</dbReference>
<dbReference type="OrthoDB" id="9775266at2"/>
<keyword evidence="1" id="KW-0067">ATP-binding</keyword>
<keyword evidence="5" id="KW-1185">Reference proteome</keyword>
<keyword evidence="4" id="KW-0436">Ligase</keyword>
<dbReference type="RefSeq" id="WP_130612977.1">
    <property type="nucleotide sequence ID" value="NZ_SGIU01000002.1"/>
</dbReference>
<dbReference type="InterPro" id="IPR011761">
    <property type="entry name" value="ATP-grasp"/>
</dbReference>
<dbReference type="GO" id="GO:0046872">
    <property type="term" value="F:metal ion binding"/>
    <property type="evidence" value="ECO:0007669"/>
    <property type="project" value="InterPro"/>
</dbReference>
<evidence type="ECO:0000259" key="3">
    <source>
        <dbReference type="PROSITE" id="PS50975"/>
    </source>
</evidence>
<proteinExistence type="predicted"/>
<evidence type="ECO:0000256" key="1">
    <source>
        <dbReference type="PROSITE-ProRule" id="PRU00409"/>
    </source>
</evidence>
<dbReference type="Proteomes" id="UP000291981">
    <property type="component" value="Unassembled WGS sequence"/>
</dbReference>
<dbReference type="EMBL" id="SGIU01000002">
    <property type="protein sequence ID" value="TAI46843.1"/>
    <property type="molecule type" value="Genomic_DNA"/>
</dbReference>
<evidence type="ECO:0000313" key="4">
    <source>
        <dbReference type="EMBL" id="TAI46843.1"/>
    </source>
</evidence>
<dbReference type="PROSITE" id="PS50975">
    <property type="entry name" value="ATP_GRASP"/>
    <property type="match status" value="1"/>
</dbReference>
<feature type="transmembrane region" description="Helical" evidence="2">
    <location>
        <begin position="16"/>
        <end position="33"/>
    </location>
</feature>
<feature type="domain" description="ATP-grasp" evidence="3">
    <location>
        <begin position="64"/>
        <end position="264"/>
    </location>
</feature>
<sequence length="347" mass="40291">MDSWRLRWHKLTHWEYWPLWAIYYPLFPVWLYYSIKARSFFFFNAANPTMKNGGMAMESKMDIYNMIPNEHIPETLFVAKDEAPELALERILNKGIGFPFIAKPDIGMKAFGVEKVNNKEEFQKYFQRSPENFLVQELIPFNKEMGIFYVRRPDEVRGRITGIVSKQFLSVMGDGKSSVLHLIKKDARSHFQLKALRKKFGESLNKVLASGEEFILVPYGSHTRGAKFIDDTHRINKELTDIIDGICSKIEGFHYGRLDVLYNSFAELTEGKNFSVIEINGAGGEATHIYDPRHSIFFAWKEITRHWGYLNEISIMNHKMGHSYLSFRDGRAMLKANGQLEAQLKLI</sequence>
<keyword evidence="2" id="KW-1133">Transmembrane helix</keyword>
<accession>A0A4Q8QEC1</accession>
<evidence type="ECO:0000313" key="5">
    <source>
        <dbReference type="Proteomes" id="UP000291981"/>
    </source>
</evidence>